<protein>
    <submittedName>
        <fullName evidence="2">Uncharacterized protein</fullName>
    </submittedName>
</protein>
<accession>A0A1B6FRG9</accession>
<dbReference type="EMBL" id="GECZ01017176">
    <property type="protein sequence ID" value="JAS52593.1"/>
    <property type="molecule type" value="Transcribed_RNA"/>
</dbReference>
<proteinExistence type="predicted"/>
<feature type="region of interest" description="Disordered" evidence="1">
    <location>
        <begin position="85"/>
        <end position="104"/>
    </location>
</feature>
<feature type="region of interest" description="Disordered" evidence="1">
    <location>
        <begin position="1"/>
        <end position="58"/>
    </location>
</feature>
<feature type="non-terminal residue" evidence="2">
    <location>
        <position position="104"/>
    </location>
</feature>
<evidence type="ECO:0000256" key="1">
    <source>
        <dbReference type="SAM" id="MobiDB-lite"/>
    </source>
</evidence>
<organism evidence="2">
    <name type="scientific">Cuerna arida</name>
    <dbReference type="NCBI Taxonomy" id="1464854"/>
    <lineage>
        <taxon>Eukaryota</taxon>
        <taxon>Metazoa</taxon>
        <taxon>Ecdysozoa</taxon>
        <taxon>Arthropoda</taxon>
        <taxon>Hexapoda</taxon>
        <taxon>Insecta</taxon>
        <taxon>Pterygota</taxon>
        <taxon>Neoptera</taxon>
        <taxon>Paraneoptera</taxon>
        <taxon>Hemiptera</taxon>
        <taxon>Auchenorrhyncha</taxon>
        <taxon>Membracoidea</taxon>
        <taxon>Cicadellidae</taxon>
        <taxon>Cicadellinae</taxon>
        <taxon>Proconiini</taxon>
        <taxon>Cuerna</taxon>
    </lineage>
</organism>
<sequence>VNHTPAARPLQTSSSDSTSLPDAALADTSSPAGTLCSGAATTSLPVPEKEDQLPSASLSPLSACLQPATTSLPVAVLPKESSTLKTTPKGFLGFTTPDNSKLET</sequence>
<reference evidence="2" key="1">
    <citation type="submission" date="2015-11" db="EMBL/GenBank/DDBJ databases">
        <title>De novo transcriptome assembly of four potential Pierce s Disease insect vectors from Arizona vineyards.</title>
        <authorList>
            <person name="Tassone E.E."/>
        </authorList>
    </citation>
    <scope>NUCLEOTIDE SEQUENCE</scope>
</reference>
<feature type="non-terminal residue" evidence="2">
    <location>
        <position position="1"/>
    </location>
</feature>
<evidence type="ECO:0000313" key="2">
    <source>
        <dbReference type="EMBL" id="JAS52593.1"/>
    </source>
</evidence>
<dbReference type="AlphaFoldDB" id="A0A1B6FRG9"/>
<gene>
    <name evidence="2" type="ORF">g.44869</name>
</gene>
<feature type="compositionally biased region" description="Polar residues" evidence="1">
    <location>
        <begin position="10"/>
        <end position="20"/>
    </location>
</feature>
<name>A0A1B6FRG9_9HEMI</name>